<dbReference type="EMBL" id="AZHE01000020">
    <property type="protein sequence ID" value="KHN95800.1"/>
    <property type="molecule type" value="Genomic_DNA"/>
</dbReference>
<proteinExistence type="predicted"/>
<dbReference type="Proteomes" id="UP000030816">
    <property type="component" value="Unassembled WGS sequence"/>
</dbReference>
<keyword evidence="3" id="KW-1185">Reference proteome</keyword>
<feature type="compositionally biased region" description="Polar residues" evidence="1">
    <location>
        <begin position="185"/>
        <end position="194"/>
    </location>
</feature>
<protein>
    <submittedName>
        <fullName evidence="2">Uncharacterized protein</fullName>
    </submittedName>
</protein>
<comment type="caution">
    <text evidence="2">The sequence shown here is derived from an EMBL/GenBank/DDBJ whole genome shotgun (WGS) entry which is preliminary data.</text>
</comment>
<evidence type="ECO:0000313" key="3">
    <source>
        <dbReference type="Proteomes" id="UP000030816"/>
    </source>
</evidence>
<evidence type="ECO:0000313" key="2">
    <source>
        <dbReference type="EMBL" id="KHN95800.1"/>
    </source>
</evidence>
<dbReference type="HOGENOM" id="CLU_1402741_0_0_1"/>
<sequence length="194" mass="21156">MLGRDGSHLVHAICSPDDVEEQGCNVPPGPTGYLGETNPCPISMWTRRNEGEHKHKHMQEFKTKRTSLTQPDVSWPRVADGSIWHHRRPACEIFVTDGPRATVQSFPRLASRLDPCWTRHDAAEACCSADAPDLHSALAMSSHQSLPPASLPDKPRPGVDGFRAAQPGPDRPSSSMSSSEHDPRSTSATARPTP</sequence>
<gene>
    <name evidence="2" type="ORF">MAM_06412</name>
</gene>
<evidence type="ECO:0000256" key="1">
    <source>
        <dbReference type="SAM" id="MobiDB-lite"/>
    </source>
</evidence>
<dbReference type="GeneID" id="63740867"/>
<dbReference type="RefSeq" id="XP_040676866.1">
    <property type="nucleotide sequence ID" value="XM_040825210.1"/>
</dbReference>
<dbReference type="AlphaFoldDB" id="A0A0B2WS76"/>
<accession>A0A0B2WS76</accession>
<name>A0A0B2WS76_METAS</name>
<organism evidence="2 3">
    <name type="scientific">Metarhizium album (strain ARSEF 1941)</name>
    <dbReference type="NCBI Taxonomy" id="1081103"/>
    <lineage>
        <taxon>Eukaryota</taxon>
        <taxon>Fungi</taxon>
        <taxon>Dikarya</taxon>
        <taxon>Ascomycota</taxon>
        <taxon>Pezizomycotina</taxon>
        <taxon>Sordariomycetes</taxon>
        <taxon>Hypocreomycetidae</taxon>
        <taxon>Hypocreales</taxon>
        <taxon>Clavicipitaceae</taxon>
        <taxon>Metarhizium</taxon>
    </lineage>
</organism>
<reference evidence="2 3" key="1">
    <citation type="journal article" date="2014" name="Proc. Natl. Acad. Sci. U.S.A.">
        <title>Trajectory and genomic determinants of fungal-pathogen speciation and host adaptation.</title>
        <authorList>
            <person name="Hu X."/>
            <person name="Xiao G."/>
            <person name="Zheng P."/>
            <person name="Shang Y."/>
            <person name="Su Y."/>
            <person name="Zhang X."/>
            <person name="Liu X."/>
            <person name="Zhan S."/>
            <person name="St Leger R.J."/>
            <person name="Wang C."/>
        </authorList>
    </citation>
    <scope>NUCLEOTIDE SEQUENCE [LARGE SCALE GENOMIC DNA]</scope>
    <source>
        <strain evidence="2 3">ARSEF 1941</strain>
    </source>
</reference>
<feature type="region of interest" description="Disordered" evidence="1">
    <location>
        <begin position="140"/>
        <end position="194"/>
    </location>
</feature>